<reference evidence="4" key="1">
    <citation type="submission" date="2021-05" db="EMBL/GenBank/DDBJ databases">
        <title>The genome of the haptophyte Pavlova lutheri (Diacronema luteri, Pavlovales) - a model for lipid biosynthesis in eukaryotic algae.</title>
        <authorList>
            <person name="Hulatt C.J."/>
            <person name="Posewitz M.C."/>
        </authorList>
    </citation>
    <scope>NUCLEOTIDE SEQUENCE</scope>
    <source>
        <strain evidence="4">NIVA-4/92</strain>
    </source>
</reference>
<evidence type="ECO:0000313" key="5">
    <source>
        <dbReference type="Proteomes" id="UP000751190"/>
    </source>
</evidence>
<evidence type="ECO:0000256" key="2">
    <source>
        <dbReference type="ARBA" id="ARBA00022898"/>
    </source>
</evidence>
<dbReference type="InterPro" id="IPR015421">
    <property type="entry name" value="PyrdxlP-dep_Trfase_major"/>
</dbReference>
<keyword evidence="2 3" id="KW-0663">Pyridoxal phosphate</keyword>
<evidence type="ECO:0000256" key="1">
    <source>
        <dbReference type="ARBA" id="ARBA00008954"/>
    </source>
</evidence>
<comment type="caution">
    <text evidence="4">The sequence shown here is derived from an EMBL/GenBank/DDBJ whole genome shotgun (WGS) entry which is preliminary data.</text>
</comment>
<dbReference type="AlphaFoldDB" id="A0A8J6CFN0"/>
<protein>
    <submittedName>
        <fullName evidence="4">Uncharacterized protein</fullName>
    </submittedName>
</protein>
<dbReference type="PIRSF" id="PIRSF000521">
    <property type="entry name" value="Transaminase_4ab_Lys_Orn"/>
    <property type="match status" value="1"/>
</dbReference>
<organism evidence="4 5">
    <name type="scientific">Diacronema lutheri</name>
    <name type="common">Unicellular marine alga</name>
    <name type="synonym">Monochrysis lutheri</name>
    <dbReference type="NCBI Taxonomy" id="2081491"/>
    <lineage>
        <taxon>Eukaryota</taxon>
        <taxon>Haptista</taxon>
        <taxon>Haptophyta</taxon>
        <taxon>Pavlovophyceae</taxon>
        <taxon>Pavlovales</taxon>
        <taxon>Pavlovaceae</taxon>
        <taxon>Diacronema</taxon>
    </lineage>
</organism>
<dbReference type="SUPFAM" id="SSF53383">
    <property type="entry name" value="PLP-dependent transferases"/>
    <property type="match status" value="1"/>
</dbReference>
<accession>A0A8J6CFN0</accession>
<dbReference type="PANTHER" id="PTHR45688:SF13">
    <property type="entry name" value="ALANINE--GLYOXYLATE AMINOTRANSFERASE 2-LIKE"/>
    <property type="match status" value="1"/>
</dbReference>
<dbReference type="OrthoDB" id="10261433at2759"/>
<dbReference type="PANTHER" id="PTHR45688">
    <property type="match status" value="1"/>
</dbReference>
<dbReference type="OMA" id="GAIETMK"/>
<evidence type="ECO:0000256" key="3">
    <source>
        <dbReference type="RuleBase" id="RU003560"/>
    </source>
</evidence>
<dbReference type="GO" id="GO:0030170">
    <property type="term" value="F:pyridoxal phosphate binding"/>
    <property type="evidence" value="ECO:0007669"/>
    <property type="project" value="InterPro"/>
</dbReference>
<dbReference type="Pfam" id="PF00202">
    <property type="entry name" value="Aminotran_3"/>
    <property type="match status" value="1"/>
</dbReference>
<dbReference type="InterPro" id="IPR015424">
    <property type="entry name" value="PyrdxlP-dep_Trfase"/>
</dbReference>
<dbReference type="EMBL" id="JAGTXO010000009">
    <property type="protein sequence ID" value="KAG8465818.1"/>
    <property type="molecule type" value="Genomic_DNA"/>
</dbReference>
<evidence type="ECO:0000313" key="4">
    <source>
        <dbReference type="EMBL" id="KAG8465818.1"/>
    </source>
</evidence>
<proteinExistence type="inferred from homology"/>
<dbReference type="InterPro" id="IPR015422">
    <property type="entry name" value="PyrdxlP-dep_Trfase_small"/>
</dbReference>
<sequence>MAVFTSMASRLVAAGAALVGAWLLRYARRRRSAALYPPLLDPSTGAPLSKAAILKLRRTLFCAAQSVSYANSDPLLAMRGREHWLYDEDGRAYLDTRNNVCHVGHANSAVAAAVSAQVSMLNTNTRYLHPTVCLLARALLKTLPPPLCDGVAFFVNSGSEANDLALRLARAHTGRLGAVVVEHGYHGHTVATVSISPYKSGSARAHSTARQPEWVRAVPAPDVYRGVHRGADAAERYAEHVRDACGALGALADERSDPSLRVGAFFVESGMSVAGVLVPPDGYLRACYAAVRAAGGVCIADEVQTGLGRLGTGAWWAFEGDGKPRKAVVPDIVTVGKPLGNGMPIAAVLCSREVARSFESGPEYFNTFGGNPVCAAAALAVLGEVEARGLRARAAETGAQLRRALADLAATPQGALIGDVRGGGLFVGVDFVTDRVTRTPAAAEASWLCSRLKGTHRVLTSLDGPGDNVLVVKPPLTFGPAEVALLVSALDESLRALALVPACELRTRGHTPT</sequence>
<comment type="similarity">
    <text evidence="1 3">Belongs to the class-III pyridoxal-phosphate-dependent aminotransferase family.</text>
</comment>
<dbReference type="Gene3D" id="3.40.640.10">
    <property type="entry name" value="Type I PLP-dependent aspartate aminotransferase-like (Major domain)"/>
    <property type="match status" value="1"/>
</dbReference>
<gene>
    <name evidence="4" type="ORF">KFE25_005388</name>
</gene>
<dbReference type="Gene3D" id="3.90.1150.10">
    <property type="entry name" value="Aspartate Aminotransferase, domain 1"/>
    <property type="match status" value="1"/>
</dbReference>
<dbReference type="InterPro" id="IPR005814">
    <property type="entry name" value="Aminotrans_3"/>
</dbReference>
<dbReference type="CDD" id="cd00610">
    <property type="entry name" value="OAT_like"/>
    <property type="match status" value="1"/>
</dbReference>
<dbReference type="Proteomes" id="UP000751190">
    <property type="component" value="Unassembled WGS sequence"/>
</dbReference>
<dbReference type="GO" id="GO:0005739">
    <property type="term" value="C:mitochondrion"/>
    <property type="evidence" value="ECO:0007669"/>
    <property type="project" value="TreeGrafter"/>
</dbReference>
<keyword evidence="5" id="KW-1185">Reference proteome</keyword>
<name>A0A8J6CFN0_DIALT</name>
<dbReference type="GO" id="GO:0008483">
    <property type="term" value="F:transaminase activity"/>
    <property type="evidence" value="ECO:0007669"/>
    <property type="project" value="InterPro"/>
</dbReference>